<evidence type="ECO:0000313" key="2">
    <source>
        <dbReference type="EMBL" id="GJT82510.1"/>
    </source>
</evidence>
<feature type="compositionally biased region" description="Basic and acidic residues" evidence="1">
    <location>
        <begin position="1"/>
        <end position="33"/>
    </location>
</feature>
<feature type="region of interest" description="Disordered" evidence="1">
    <location>
        <begin position="1"/>
        <end position="43"/>
    </location>
</feature>
<comment type="caution">
    <text evidence="2">The sequence shown here is derived from an EMBL/GenBank/DDBJ whole genome shotgun (WGS) entry which is preliminary data.</text>
</comment>
<reference evidence="2" key="2">
    <citation type="submission" date="2022-01" db="EMBL/GenBank/DDBJ databases">
        <authorList>
            <person name="Yamashiro T."/>
            <person name="Shiraishi A."/>
            <person name="Satake H."/>
            <person name="Nakayama K."/>
        </authorList>
    </citation>
    <scope>NUCLEOTIDE SEQUENCE</scope>
</reference>
<organism evidence="2 3">
    <name type="scientific">Tanacetum coccineum</name>
    <dbReference type="NCBI Taxonomy" id="301880"/>
    <lineage>
        <taxon>Eukaryota</taxon>
        <taxon>Viridiplantae</taxon>
        <taxon>Streptophyta</taxon>
        <taxon>Embryophyta</taxon>
        <taxon>Tracheophyta</taxon>
        <taxon>Spermatophyta</taxon>
        <taxon>Magnoliopsida</taxon>
        <taxon>eudicotyledons</taxon>
        <taxon>Gunneridae</taxon>
        <taxon>Pentapetalae</taxon>
        <taxon>asterids</taxon>
        <taxon>campanulids</taxon>
        <taxon>Asterales</taxon>
        <taxon>Asteraceae</taxon>
        <taxon>Asteroideae</taxon>
        <taxon>Anthemideae</taxon>
        <taxon>Anthemidinae</taxon>
        <taxon>Tanacetum</taxon>
    </lineage>
</organism>
<keyword evidence="3" id="KW-1185">Reference proteome</keyword>
<reference evidence="2" key="1">
    <citation type="journal article" date="2022" name="Int. J. Mol. Sci.">
        <title>Draft Genome of Tanacetum Coccineum: Genomic Comparison of Closely Related Tanacetum-Family Plants.</title>
        <authorList>
            <person name="Yamashiro T."/>
            <person name="Shiraishi A."/>
            <person name="Nakayama K."/>
            <person name="Satake H."/>
        </authorList>
    </citation>
    <scope>NUCLEOTIDE SEQUENCE</scope>
</reference>
<protein>
    <submittedName>
        <fullName evidence="2">Uncharacterized protein</fullName>
    </submittedName>
</protein>
<feature type="compositionally biased region" description="Acidic residues" evidence="1">
    <location>
        <begin position="34"/>
        <end position="43"/>
    </location>
</feature>
<evidence type="ECO:0000256" key="1">
    <source>
        <dbReference type="SAM" id="MobiDB-lite"/>
    </source>
</evidence>
<evidence type="ECO:0000313" key="3">
    <source>
        <dbReference type="Proteomes" id="UP001151760"/>
    </source>
</evidence>
<name>A0ABQ5H4B7_9ASTR</name>
<dbReference type="EMBL" id="BQNB010019174">
    <property type="protein sequence ID" value="GJT82510.1"/>
    <property type="molecule type" value="Genomic_DNA"/>
</dbReference>
<proteinExistence type="predicted"/>
<accession>A0ABQ5H4B7</accession>
<gene>
    <name evidence="2" type="ORF">Tco_1056852</name>
</gene>
<sequence>MFVDYRTDLVEGSSKRAGDELEQEVTKKQKVDDVQETAEVDDDQEAAKIKELMEIVPDEEEVAIDAIPLATKPPTIVDWKIHKEGKKNYYQIIRADGSLKMYLVFSHMLKSFNMEDFETLWKLVKAKYGSTRPVEDLDLILLGDLKRMFEPHIEDRGKIVGIKSFLMLFGITTVLIDVNAAQSKLVLLENFNENYSKFNAAEGINAASEEVSTAELVSTAYVILGTPRQLMRENIASDNRMRGDRVAISASMICAVDVAVVKNIKEEPKFFRRKYLMYLSN</sequence>
<dbReference type="Proteomes" id="UP001151760">
    <property type="component" value="Unassembled WGS sequence"/>
</dbReference>